<evidence type="ECO:0000256" key="14">
    <source>
        <dbReference type="ARBA" id="ARBA00023136"/>
    </source>
</evidence>
<dbReference type="GO" id="GO:0046872">
    <property type="term" value="F:metal ion binding"/>
    <property type="evidence" value="ECO:0007669"/>
    <property type="project" value="UniProtKB-KW"/>
</dbReference>
<proteinExistence type="inferred from homology"/>
<dbReference type="FunFam" id="3.40.50.12610:FF:000001">
    <property type="entry name" value="Dolichyl-diphosphooligosaccharide--protein glycosyltransferase subunit STT3B"/>
    <property type="match status" value="1"/>
</dbReference>
<keyword evidence="10" id="KW-0479">Metal-binding</keyword>
<comment type="function">
    <text evidence="18">Catalytic subunit of the oligosaccharyl transferase (OST) complex that catalyzes the initial transfer of a defined glycan (Glc(3)Man(9)GlcNAc(2) in eukaryotes) from the lipid carrier dolichol-pyrophosphate to an asparagine residue within an Asn-X-Ser/Thr consensus motif in nascent polypeptide chains, the first step in protein N-glycosylation. N-glycosylation occurs cotranslationally and the complex associates with the Sec61 complex at the channel-forming translocon complex that mediates protein translocation across the endoplasmic reticulum (ER). All subunits are required for a maximal enzyme activity. This subunit contains the active site and the acceptor peptide and donor lipid-linked oligosaccharide (LLO) binding pockets.</text>
</comment>
<dbReference type="AlphaFoldDB" id="A0A4Z1EX55"/>
<feature type="compositionally biased region" description="Basic residues" evidence="20">
    <location>
        <begin position="736"/>
        <end position="753"/>
    </location>
</feature>
<dbReference type="GO" id="GO:0043687">
    <property type="term" value="P:post-translational protein modification"/>
    <property type="evidence" value="ECO:0007669"/>
    <property type="project" value="TreeGrafter"/>
</dbReference>
<dbReference type="Pfam" id="PF02516">
    <property type="entry name" value="STT3"/>
    <property type="match status" value="1"/>
</dbReference>
<dbReference type="Gene3D" id="3.40.50.12610">
    <property type="match status" value="1"/>
</dbReference>
<keyword evidence="25" id="KW-1185">Reference proteome</keyword>
<keyword evidence="11" id="KW-0256">Endoplasmic reticulum</keyword>
<evidence type="ECO:0000256" key="3">
    <source>
        <dbReference type="ARBA" id="ARBA00004477"/>
    </source>
</evidence>
<feature type="transmembrane region" description="Helical" evidence="21">
    <location>
        <begin position="175"/>
        <end position="208"/>
    </location>
</feature>
<feature type="transmembrane region" description="Helical" evidence="21">
    <location>
        <begin position="91"/>
        <end position="107"/>
    </location>
</feature>
<evidence type="ECO:0000313" key="25">
    <source>
        <dbReference type="Proteomes" id="UP000297777"/>
    </source>
</evidence>
<dbReference type="PANTHER" id="PTHR13872:SF1">
    <property type="entry name" value="DOLICHYL-DIPHOSPHOOLIGOSACCHARIDE--PROTEIN GLYCOSYLTRANSFERASE SUBUNIT STT3B"/>
    <property type="match status" value="1"/>
</dbReference>
<dbReference type="PANTHER" id="PTHR13872">
    <property type="entry name" value="DOLICHYL-DIPHOSPHOOLIGOSACCHARIDE--PROTEIN GLYCOSYLTRANSFERASE SUBUNIT"/>
    <property type="match status" value="1"/>
</dbReference>
<accession>A0A4Z1EX55</accession>
<keyword evidence="14 21" id="KW-0472">Membrane</keyword>
<feature type="region of interest" description="Disordered" evidence="20">
    <location>
        <begin position="730"/>
        <end position="753"/>
    </location>
</feature>
<reference evidence="24 25" key="1">
    <citation type="submission" date="2017-12" db="EMBL/GenBank/DDBJ databases">
        <title>Comparative genomics of Botrytis spp.</title>
        <authorList>
            <person name="Valero-Jimenez C.A."/>
            <person name="Tapia P."/>
            <person name="Veloso J."/>
            <person name="Silva-Moreno E."/>
            <person name="Staats M."/>
            <person name="Valdes J.H."/>
            <person name="Van Kan J.A.L."/>
        </authorList>
    </citation>
    <scope>NUCLEOTIDE SEQUENCE [LARGE SCALE GENOMIC DNA]</scope>
    <source>
        <strain evidence="24 25">Bt9001</strain>
    </source>
</reference>
<evidence type="ECO:0000256" key="15">
    <source>
        <dbReference type="ARBA" id="ARBA00023180"/>
    </source>
</evidence>
<feature type="transmembrane region" description="Helical" evidence="21">
    <location>
        <begin position="144"/>
        <end position="163"/>
    </location>
</feature>
<feature type="transmembrane region" description="Helical" evidence="21">
    <location>
        <begin position="273"/>
        <end position="291"/>
    </location>
</feature>
<evidence type="ECO:0000256" key="6">
    <source>
        <dbReference type="ARBA" id="ARBA00012605"/>
    </source>
</evidence>
<dbReference type="EC" id="2.4.99.18" evidence="6"/>
<dbReference type="OrthoDB" id="10261066at2759"/>
<dbReference type="UniPathway" id="UPA00378"/>
<evidence type="ECO:0000256" key="2">
    <source>
        <dbReference type="ARBA" id="ARBA00001946"/>
    </source>
</evidence>
<dbReference type="EMBL" id="PQXH01000024">
    <property type="protein sequence ID" value="TGO16736.1"/>
    <property type="molecule type" value="Genomic_DNA"/>
</dbReference>
<organism evidence="24 25">
    <name type="scientific">Botrytis tulipae</name>
    <dbReference type="NCBI Taxonomy" id="87230"/>
    <lineage>
        <taxon>Eukaryota</taxon>
        <taxon>Fungi</taxon>
        <taxon>Dikarya</taxon>
        <taxon>Ascomycota</taxon>
        <taxon>Pezizomycotina</taxon>
        <taxon>Leotiomycetes</taxon>
        <taxon>Helotiales</taxon>
        <taxon>Sclerotiniaceae</taxon>
        <taxon>Botrytis</taxon>
    </lineage>
</organism>
<evidence type="ECO:0000256" key="20">
    <source>
        <dbReference type="SAM" id="MobiDB-lite"/>
    </source>
</evidence>
<comment type="catalytic activity">
    <reaction evidence="17">
        <text>a di-trans,poly-cis-dolichyl diphosphooligosaccharide + L-asparaginyl-[protein] = N(4)-(oligosaccharide-(1-&gt;4)-N-acetyl-beta-D-glucosaminyl-(1-&gt;4)-N-acetyl-beta-D-glucosaminyl)-L-asparaginyl-[protein] + a di-trans,poly-cis-dolichyl diphosphate + H(+)</text>
        <dbReference type="Rhea" id="RHEA:22980"/>
        <dbReference type="Rhea" id="RHEA-COMP:12804"/>
        <dbReference type="Rhea" id="RHEA-COMP:12805"/>
        <dbReference type="Rhea" id="RHEA-COMP:19506"/>
        <dbReference type="Rhea" id="RHEA-COMP:19509"/>
        <dbReference type="ChEBI" id="CHEBI:15378"/>
        <dbReference type="ChEBI" id="CHEBI:50347"/>
        <dbReference type="ChEBI" id="CHEBI:57497"/>
        <dbReference type="ChEBI" id="CHEBI:57570"/>
        <dbReference type="ChEBI" id="CHEBI:132529"/>
        <dbReference type="EC" id="2.4.99.18"/>
    </reaction>
</comment>
<feature type="transmembrane region" description="Helical" evidence="21">
    <location>
        <begin position="364"/>
        <end position="385"/>
    </location>
</feature>
<comment type="cofactor">
    <cofactor evidence="2">
        <name>Mg(2+)</name>
        <dbReference type="ChEBI" id="CHEBI:18420"/>
    </cofactor>
</comment>
<feature type="transmembrane region" description="Helical" evidence="21">
    <location>
        <begin position="21"/>
        <end position="43"/>
    </location>
</feature>
<evidence type="ECO:0000256" key="5">
    <source>
        <dbReference type="ARBA" id="ARBA00010810"/>
    </source>
</evidence>
<name>A0A4Z1EX55_9HELO</name>
<feature type="transmembrane region" description="Helical" evidence="21">
    <location>
        <begin position="392"/>
        <end position="409"/>
    </location>
</feature>
<feature type="domain" description="STT3/PglB/AglB core" evidence="23">
    <location>
        <begin position="547"/>
        <end position="597"/>
    </location>
</feature>
<comment type="cofactor">
    <cofactor evidence="1">
        <name>Mn(2+)</name>
        <dbReference type="ChEBI" id="CHEBI:29035"/>
    </cofactor>
</comment>
<evidence type="ECO:0000313" key="24">
    <source>
        <dbReference type="EMBL" id="TGO16736.1"/>
    </source>
</evidence>
<gene>
    <name evidence="24" type="ORF">BTUL_0024g00040</name>
</gene>
<evidence type="ECO:0000256" key="21">
    <source>
        <dbReference type="SAM" id="Phobius"/>
    </source>
</evidence>
<keyword evidence="15" id="KW-0325">Glycoprotein</keyword>
<comment type="pathway">
    <text evidence="4">Protein modification; protein glycosylation.</text>
</comment>
<evidence type="ECO:0000256" key="9">
    <source>
        <dbReference type="ARBA" id="ARBA00022692"/>
    </source>
</evidence>
<keyword evidence="9 21" id="KW-0812">Transmembrane</keyword>
<dbReference type="Pfam" id="PF21436">
    <property type="entry name" value="STT3-PglB_core"/>
    <property type="match status" value="1"/>
</dbReference>
<comment type="similarity">
    <text evidence="5">Belongs to the STT3 family.</text>
</comment>
<feature type="transmembrane region" description="Helical" evidence="21">
    <location>
        <begin position="303"/>
        <end position="329"/>
    </location>
</feature>
<dbReference type="InterPro" id="IPR048999">
    <property type="entry name" value="STT3-PglB_core"/>
</dbReference>
<evidence type="ECO:0000256" key="18">
    <source>
        <dbReference type="ARBA" id="ARBA00059243"/>
    </source>
</evidence>
<evidence type="ECO:0000256" key="1">
    <source>
        <dbReference type="ARBA" id="ARBA00001936"/>
    </source>
</evidence>
<dbReference type="Proteomes" id="UP000297777">
    <property type="component" value="Unassembled WGS sequence"/>
</dbReference>
<evidence type="ECO:0000256" key="11">
    <source>
        <dbReference type="ARBA" id="ARBA00022824"/>
    </source>
</evidence>
<keyword evidence="13 21" id="KW-1133">Transmembrane helix</keyword>
<evidence type="ECO:0000256" key="4">
    <source>
        <dbReference type="ARBA" id="ARBA00004922"/>
    </source>
</evidence>
<feature type="transmembrane region" description="Helical" evidence="21">
    <location>
        <begin position="246"/>
        <end position="267"/>
    </location>
</feature>
<comment type="caution">
    <text evidence="24">The sequence shown here is derived from an EMBL/GenBank/DDBJ whole genome shotgun (WGS) entry which is preliminary data.</text>
</comment>
<dbReference type="InterPro" id="IPR003674">
    <property type="entry name" value="Oligo_trans_STT3"/>
</dbReference>
<dbReference type="GO" id="GO:0004579">
    <property type="term" value="F:dolichyl-diphosphooligosaccharide-protein glycotransferase activity"/>
    <property type="evidence" value="ECO:0007669"/>
    <property type="project" value="UniProtKB-EC"/>
</dbReference>
<feature type="transmembrane region" description="Helical" evidence="21">
    <location>
        <begin position="119"/>
        <end position="138"/>
    </location>
</feature>
<evidence type="ECO:0000256" key="12">
    <source>
        <dbReference type="ARBA" id="ARBA00022842"/>
    </source>
</evidence>
<evidence type="ECO:0000256" key="8">
    <source>
        <dbReference type="ARBA" id="ARBA00022679"/>
    </source>
</evidence>
<dbReference type="InterPro" id="IPR048307">
    <property type="entry name" value="STT3_N"/>
</dbReference>
<feature type="domain" description="Oligosaccharyl transferase STT3 N-terminal" evidence="22">
    <location>
        <begin position="22"/>
        <end position="422"/>
    </location>
</feature>
<evidence type="ECO:0000256" key="16">
    <source>
        <dbReference type="ARBA" id="ARBA00023211"/>
    </source>
</evidence>
<evidence type="ECO:0000259" key="22">
    <source>
        <dbReference type="Pfam" id="PF02516"/>
    </source>
</evidence>
<feature type="transmembrane region" description="Helical" evidence="21">
    <location>
        <begin position="214"/>
        <end position="234"/>
    </location>
</feature>
<keyword evidence="12" id="KW-0460">Magnesium</keyword>
<evidence type="ECO:0000256" key="19">
    <source>
        <dbReference type="ARBA" id="ARBA00067960"/>
    </source>
</evidence>
<keyword evidence="16" id="KW-0464">Manganese</keyword>
<evidence type="ECO:0000256" key="10">
    <source>
        <dbReference type="ARBA" id="ARBA00022723"/>
    </source>
</evidence>
<protein>
    <recommendedName>
        <fullName evidence="19">Dolichyl-diphosphooligosaccharide--protein glycosyltransferase subunit STT3</fullName>
        <ecNumber evidence="6">2.4.99.18</ecNumber>
    </recommendedName>
</protein>
<dbReference type="GO" id="GO:0008250">
    <property type="term" value="C:oligosaccharyltransferase complex"/>
    <property type="evidence" value="ECO:0007669"/>
    <property type="project" value="UniProtKB-ARBA"/>
</dbReference>
<evidence type="ECO:0000259" key="23">
    <source>
        <dbReference type="Pfam" id="PF21436"/>
    </source>
</evidence>
<evidence type="ECO:0000256" key="13">
    <source>
        <dbReference type="ARBA" id="ARBA00022989"/>
    </source>
</evidence>
<keyword evidence="8" id="KW-0808">Transferase</keyword>
<keyword evidence="7" id="KW-0328">Glycosyltransferase</keyword>
<sequence length="753" mass="84211">MVAKTQEPFFQGSTGKNSRGVLRIIILCLIAGAAIASRLFSVIRFESIIHEFDPWFNFRATKYLVSNGFYDFWDWFDDRTWHPLGRVTGGTLYPGLMVTSGVIYHALRALTIPVDIRNICVLLAPGFSGLTAFATYLFTNEMSTSPSAGLLAAIFMGIAPGYISRSVAGSYDNEAIAIFLLVFTFYLWIKAIKLGSAFWGALCALFYGYMVSAWGGYVFITNLIPLHVFVLVCMGRFSPRVYVSYCTWYALGTLASMQIPFVGFLPIRSSEHMSALGVFGLLQLVGFVEFVRSGVPSKQFATLLRGFVLAVFAISFGGLVLLTVSGVIAPWTGRFYSLWDTGYAKIHIPIIASVSEHQPTAWPAYFFDLNLLIWLFPAGVYLCFLKLADEQVFVVVYAILASYFSGVMVRLMLTLTPIVCVAAALALSNILDTYLTFKSPEEPTATATVTDGASNGATKKAAKQEELRSMRQPLVGIYASFSKISVVGAMTTYLLIFVLHCTWVTSNAYSSPSVVLASRMPDGSQHIIDDYREAYQWLRQNTKEDAKIMSWWDYGYQIGGMADRPTLVDNNTWNNTHIATVGKAMSSREEVSYPIMRQHEVDYVLVVFGGLLGYSGDDINKFLWMVRIAEGIWPDEVKERDFFTERGEYRVDDGATQTMKDSLMYKMSYYNYNSLFPPGQAQDRVRGVKMPEVGPILNTVEEAFTSENWIIRIYKVKDLDNVGRDHASAASFDRGNKKKKTLKKRGPKVLRVE</sequence>
<comment type="subcellular location">
    <subcellularLocation>
        <location evidence="3">Endoplasmic reticulum membrane</location>
        <topology evidence="3">Multi-pass membrane protein</topology>
    </subcellularLocation>
</comment>
<evidence type="ECO:0000256" key="7">
    <source>
        <dbReference type="ARBA" id="ARBA00022676"/>
    </source>
</evidence>
<feature type="transmembrane region" description="Helical" evidence="21">
    <location>
        <begin position="475"/>
        <end position="499"/>
    </location>
</feature>
<evidence type="ECO:0000256" key="17">
    <source>
        <dbReference type="ARBA" id="ARBA00048829"/>
    </source>
</evidence>
<dbReference type="GO" id="GO:0018279">
    <property type="term" value="P:protein N-linked glycosylation via asparagine"/>
    <property type="evidence" value="ECO:0007669"/>
    <property type="project" value="TreeGrafter"/>
</dbReference>